<dbReference type="Pfam" id="PF02358">
    <property type="entry name" value="Trehalose_PPase"/>
    <property type="match status" value="1"/>
</dbReference>
<proteinExistence type="inferred from homology"/>
<dbReference type="AlphaFoldDB" id="A0A1D2AD66"/>
<feature type="compositionally biased region" description="Low complexity" evidence="7">
    <location>
        <begin position="461"/>
        <end position="470"/>
    </location>
</feature>
<evidence type="ECO:0000256" key="2">
    <source>
        <dbReference type="ARBA" id="ARBA00001968"/>
    </source>
</evidence>
<gene>
    <name evidence="8" type="ORF">g.1810</name>
</gene>
<dbReference type="InterPro" id="IPR003337">
    <property type="entry name" value="Trehalose_PPase"/>
</dbReference>
<dbReference type="EMBL" id="GDKF01001591">
    <property type="protein sequence ID" value="JAT77031.1"/>
    <property type="molecule type" value="Transcribed_RNA"/>
</dbReference>
<dbReference type="GO" id="GO:0004805">
    <property type="term" value="F:trehalose-phosphatase activity"/>
    <property type="evidence" value="ECO:0007669"/>
    <property type="project" value="UniProtKB-EC"/>
</dbReference>
<keyword evidence="5 6" id="KW-0378">Hydrolase</keyword>
<evidence type="ECO:0000256" key="6">
    <source>
        <dbReference type="RuleBase" id="RU361117"/>
    </source>
</evidence>
<feature type="region of interest" description="Disordered" evidence="7">
    <location>
        <begin position="447"/>
        <end position="470"/>
    </location>
</feature>
<dbReference type="NCBIfam" id="TIGR00685">
    <property type="entry name" value="T6PP"/>
    <property type="match status" value="1"/>
</dbReference>
<comment type="cofactor">
    <cofactor evidence="2 6">
        <name>a divalent metal cation</name>
        <dbReference type="ChEBI" id="CHEBI:60240"/>
    </cofactor>
</comment>
<dbReference type="PANTHER" id="PTHR43768:SF3">
    <property type="entry name" value="TREHALOSE 6-PHOSPHATE PHOSPHATASE"/>
    <property type="match status" value="1"/>
</dbReference>
<protein>
    <recommendedName>
        <fullName evidence="6">Trehalose 6-phosphate phosphatase</fullName>
        <ecNumber evidence="6">3.1.3.12</ecNumber>
    </recommendedName>
</protein>
<evidence type="ECO:0000256" key="7">
    <source>
        <dbReference type="SAM" id="MobiDB-lite"/>
    </source>
</evidence>
<organism evidence="8">
    <name type="scientific">Auxenochlorella protothecoides</name>
    <name type="common">Green microalga</name>
    <name type="synonym">Chlorella protothecoides</name>
    <dbReference type="NCBI Taxonomy" id="3075"/>
    <lineage>
        <taxon>Eukaryota</taxon>
        <taxon>Viridiplantae</taxon>
        <taxon>Chlorophyta</taxon>
        <taxon>core chlorophytes</taxon>
        <taxon>Trebouxiophyceae</taxon>
        <taxon>Chlorellales</taxon>
        <taxon>Chlorellaceae</taxon>
        <taxon>Auxenochlorella</taxon>
    </lineage>
</organism>
<feature type="region of interest" description="Disordered" evidence="7">
    <location>
        <begin position="1"/>
        <end position="26"/>
    </location>
</feature>
<dbReference type="InterPro" id="IPR006379">
    <property type="entry name" value="HAD-SF_hydro_IIB"/>
</dbReference>
<dbReference type="PANTHER" id="PTHR43768">
    <property type="entry name" value="TREHALOSE 6-PHOSPHATE PHOSPHATASE"/>
    <property type="match status" value="1"/>
</dbReference>
<accession>A0A1D2AD66</accession>
<dbReference type="UniPathway" id="UPA00299"/>
<dbReference type="EC" id="3.1.3.12" evidence="6"/>
<dbReference type="InterPro" id="IPR044651">
    <property type="entry name" value="OTSB-like"/>
</dbReference>
<comment type="catalytic activity">
    <reaction evidence="1 6">
        <text>alpha,alpha-trehalose 6-phosphate + H2O = alpha,alpha-trehalose + phosphate</text>
        <dbReference type="Rhea" id="RHEA:23420"/>
        <dbReference type="ChEBI" id="CHEBI:15377"/>
        <dbReference type="ChEBI" id="CHEBI:16551"/>
        <dbReference type="ChEBI" id="CHEBI:43474"/>
        <dbReference type="ChEBI" id="CHEBI:58429"/>
        <dbReference type="EC" id="3.1.3.12"/>
    </reaction>
</comment>
<dbReference type="InterPro" id="IPR036412">
    <property type="entry name" value="HAD-like_sf"/>
</dbReference>
<dbReference type="CDD" id="cd01627">
    <property type="entry name" value="HAD_TPP"/>
    <property type="match status" value="1"/>
</dbReference>
<evidence type="ECO:0000256" key="5">
    <source>
        <dbReference type="ARBA" id="ARBA00022801"/>
    </source>
</evidence>
<dbReference type="Gene3D" id="3.30.70.1020">
    <property type="entry name" value="Trehalose-6-phosphate phosphatase related protein, domain 2"/>
    <property type="match status" value="1"/>
</dbReference>
<evidence type="ECO:0000256" key="4">
    <source>
        <dbReference type="ARBA" id="ARBA00008770"/>
    </source>
</evidence>
<evidence type="ECO:0000256" key="3">
    <source>
        <dbReference type="ARBA" id="ARBA00005199"/>
    </source>
</evidence>
<dbReference type="GO" id="GO:0005992">
    <property type="term" value="P:trehalose biosynthetic process"/>
    <property type="evidence" value="ECO:0007669"/>
    <property type="project" value="UniProtKB-UniPathway"/>
</dbReference>
<dbReference type="NCBIfam" id="TIGR01484">
    <property type="entry name" value="HAD-SF-IIB"/>
    <property type="match status" value="1"/>
</dbReference>
<comment type="similarity">
    <text evidence="4 6">Belongs to the trehalose phosphatase family.</text>
</comment>
<evidence type="ECO:0000256" key="1">
    <source>
        <dbReference type="ARBA" id="ARBA00000500"/>
    </source>
</evidence>
<feature type="compositionally biased region" description="Pro residues" evidence="7">
    <location>
        <begin position="451"/>
        <end position="460"/>
    </location>
</feature>
<name>A0A1D2AD66_AUXPR</name>
<dbReference type="Gene3D" id="3.40.50.1000">
    <property type="entry name" value="HAD superfamily/HAD-like"/>
    <property type="match status" value="1"/>
</dbReference>
<feature type="region of interest" description="Disordered" evidence="7">
    <location>
        <begin position="54"/>
        <end position="103"/>
    </location>
</feature>
<sequence length="470" mass="50107">ANLSSTTPKSAIRARRGGAQSSIRAPRFTPNTSFFNNRISADWRSSLQHRCSASRAEHSGIGRDIGPGKKPSLQCGESRVRLESGGAQGSSAGVVTSNPEPRSVGMGMSRISFELKDDLEASPSDGILTACLEGSAASISPAYNAWKAEHPCPIQQFDSLMRQAAGKLVTVFLDYDGTLTPIVSNPEAATMSESTRGVVRRLAELFPSAIVSGRSRLKVQSFVQLAELFYAGSHGMDITGPAPGATAGAATWEDQVAFQPAAAFQPVMATLCEELEEAVRPFPGAVVENNTFCLSVHFRNCDAHSFPPILGLVEAAVASRSDQLRMTRGRKVLEIRPKLEWDKGTALIHLLGCMELADAEQVFALYIGDDRTDEDAFKVLAERGLGCGILVSTHAKPTAASWSLHSPSDVVAFLEKLVTWGRSGANAWQSKRSCKGWHIAARPTAAAAMPGLPPRTPTAPTPVARTPTQG</sequence>
<comment type="function">
    <text evidence="6">Removes the phosphate from trehalose 6-phosphate to produce free trehalose.</text>
</comment>
<dbReference type="InterPro" id="IPR023214">
    <property type="entry name" value="HAD_sf"/>
</dbReference>
<feature type="non-terminal residue" evidence="8">
    <location>
        <position position="1"/>
    </location>
</feature>
<reference evidence="8" key="1">
    <citation type="submission" date="2015-08" db="EMBL/GenBank/DDBJ databases">
        <authorList>
            <person name="Babu N.S."/>
            <person name="Beckwith C.J."/>
            <person name="Beseler K.G."/>
            <person name="Brison A."/>
            <person name="Carone J.V."/>
            <person name="Caskin T.P."/>
            <person name="Diamond M."/>
            <person name="Durham M.E."/>
            <person name="Foxe J.M."/>
            <person name="Go M."/>
            <person name="Henderson B.A."/>
            <person name="Jones I.B."/>
            <person name="McGettigan J.A."/>
            <person name="Micheletti S.J."/>
            <person name="Nasrallah M.E."/>
            <person name="Ortiz D."/>
            <person name="Piller C.R."/>
            <person name="Privatt S.R."/>
            <person name="Schneider S.L."/>
            <person name="Sharp S."/>
            <person name="Smith T.C."/>
            <person name="Stanton J.D."/>
            <person name="Ullery H.E."/>
            <person name="Wilson R.J."/>
            <person name="Serrano M.G."/>
            <person name="Buck G."/>
            <person name="Lee V."/>
            <person name="Wang Y."/>
            <person name="Carvalho R."/>
            <person name="Voegtly L."/>
            <person name="Shi R."/>
            <person name="Duckworth R."/>
            <person name="Johnson A."/>
            <person name="Loviza R."/>
            <person name="Walstead R."/>
            <person name="Shah Z."/>
            <person name="Kiflezghi M."/>
            <person name="Wade K."/>
            <person name="Ball S.L."/>
            <person name="Bradley K.W."/>
            <person name="Asai D.J."/>
            <person name="Bowman C.A."/>
            <person name="Russell D.A."/>
            <person name="Pope W.H."/>
            <person name="Jacobs-Sera D."/>
            <person name="Hendrix R.W."/>
            <person name="Hatfull G.F."/>
        </authorList>
    </citation>
    <scope>NUCLEOTIDE SEQUENCE</scope>
</reference>
<dbReference type="SUPFAM" id="SSF56784">
    <property type="entry name" value="HAD-like"/>
    <property type="match status" value="1"/>
</dbReference>
<evidence type="ECO:0000313" key="8">
    <source>
        <dbReference type="EMBL" id="JAT77031.1"/>
    </source>
</evidence>
<comment type="pathway">
    <text evidence="3 6">Glycan biosynthesis; trehalose biosynthesis.</text>
</comment>